<dbReference type="GO" id="GO:0000156">
    <property type="term" value="F:phosphorelay response regulator activity"/>
    <property type="evidence" value="ECO:0007669"/>
    <property type="project" value="InterPro"/>
</dbReference>
<dbReference type="PANTHER" id="PTHR37299:SF1">
    <property type="entry name" value="STAGE 0 SPORULATION PROTEIN A HOMOLOG"/>
    <property type="match status" value="1"/>
</dbReference>
<comment type="caution">
    <text evidence="2">The sequence shown here is derived from an EMBL/GenBank/DDBJ whole genome shotgun (WGS) entry which is preliminary data.</text>
</comment>
<dbReference type="PROSITE" id="PS50930">
    <property type="entry name" value="HTH_LYTTR"/>
    <property type="match status" value="1"/>
</dbReference>
<name>A0A2T0SWE2_9BACT</name>
<dbReference type="RefSeq" id="WP_170108703.1">
    <property type="nucleotide sequence ID" value="NZ_PVTE01000010.1"/>
</dbReference>
<protein>
    <submittedName>
        <fullName evidence="2">LytTr DNA-binding domain-containing protein</fullName>
    </submittedName>
</protein>
<accession>A0A2T0SWE2</accession>
<dbReference type="Gene3D" id="2.40.50.1020">
    <property type="entry name" value="LytTr DNA-binding domain"/>
    <property type="match status" value="1"/>
</dbReference>
<dbReference type="InterPro" id="IPR007492">
    <property type="entry name" value="LytTR_DNA-bd_dom"/>
</dbReference>
<evidence type="ECO:0000313" key="2">
    <source>
        <dbReference type="EMBL" id="PRY37673.1"/>
    </source>
</evidence>
<keyword evidence="2" id="KW-0238">DNA-binding</keyword>
<sequence>MTTVQLPAHRQPTPVDMIVWLEGEANYTRVHYRDGSFTLVTHPLQWFDQKLDFIRVHRSAIVNPMYVREFKQRKSRAGWVQLHNGKILPVSRSRLTYTDTQLKAVQ</sequence>
<dbReference type="InterPro" id="IPR046947">
    <property type="entry name" value="LytR-like"/>
</dbReference>
<feature type="domain" description="HTH LytTR-type" evidence="1">
    <location>
        <begin position="12"/>
        <end position="106"/>
    </location>
</feature>
<dbReference type="SMART" id="SM00850">
    <property type="entry name" value="LytTR"/>
    <property type="match status" value="1"/>
</dbReference>
<evidence type="ECO:0000313" key="3">
    <source>
        <dbReference type="Proteomes" id="UP000238375"/>
    </source>
</evidence>
<dbReference type="EMBL" id="PVTE01000010">
    <property type="protein sequence ID" value="PRY37673.1"/>
    <property type="molecule type" value="Genomic_DNA"/>
</dbReference>
<proteinExistence type="predicted"/>
<dbReference type="PANTHER" id="PTHR37299">
    <property type="entry name" value="TRANSCRIPTIONAL REGULATOR-RELATED"/>
    <property type="match status" value="1"/>
</dbReference>
<dbReference type="AlphaFoldDB" id="A0A2T0SWE2"/>
<dbReference type="Proteomes" id="UP000238375">
    <property type="component" value="Unassembled WGS sequence"/>
</dbReference>
<dbReference type="Pfam" id="PF04397">
    <property type="entry name" value="LytTR"/>
    <property type="match status" value="1"/>
</dbReference>
<evidence type="ECO:0000259" key="1">
    <source>
        <dbReference type="PROSITE" id="PS50930"/>
    </source>
</evidence>
<reference evidence="2 3" key="1">
    <citation type="submission" date="2018-03" db="EMBL/GenBank/DDBJ databases">
        <title>Genomic Encyclopedia of Archaeal and Bacterial Type Strains, Phase II (KMG-II): from individual species to whole genera.</title>
        <authorList>
            <person name="Goeker M."/>
        </authorList>
    </citation>
    <scope>NUCLEOTIDE SEQUENCE [LARGE SCALE GENOMIC DNA]</scope>
    <source>
        <strain evidence="2 3">DSM 28354</strain>
    </source>
</reference>
<gene>
    <name evidence="2" type="ORF">CLV58_110143</name>
</gene>
<organism evidence="2 3">
    <name type="scientific">Spirosoma oryzae</name>
    <dbReference type="NCBI Taxonomy" id="1469603"/>
    <lineage>
        <taxon>Bacteria</taxon>
        <taxon>Pseudomonadati</taxon>
        <taxon>Bacteroidota</taxon>
        <taxon>Cytophagia</taxon>
        <taxon>Cytophagales</taxon>
        <taxon>Cytophagaceae</taxon>
        <taxon>Spirosoma</taxon>
    </lineage>
</organism>
<keyword evidence="3" id="KW-1185">Reference proteome</keyword>
<dbReference type="GO" id="GO:0003677">
    <property type="term" value="F:DNA binding"/>
    <property type="evidence" value="ECO:0007669"/>
    <property type="project" value="UniProtKB-KW"/>
</dbReference>